<proteinExistence type="predicted"/>
<comment type="caution">
    <text evidence="1">The sequence shown here is derived from an EMBL/GenBank/DDBJ whole genome shotgun (WGS) entry which is preliminary data.</text>
</comment>
<dbReference type="AlphaFoldDB" id="A0ABD0JHN2"/>
<sequence>MRRLAAPAAGGRPVVVTGFTSSAYGAVAPGNGCTPSPGPPVDAATSRRLPGTGYSRTGFGYSSVGDTVCCPVALFWSGLYLLQTQFWARLKSKRKYVEGDGHFKRVII</sequence>
<dbReference type="EMBL" id="JACVVK020000453">
    <property type="protein sequence ID" value="KAK7473912.1"/>
    <property type="molecule type" value="Genomic_DNA"/>
</dbReference>
<evidence type="ECO:0000313" key="2">
    <source>
        <dbReference type="Proteomes" id="UP001519460"/>
    </source>
</evidence>
<accession>A0ABD0JHN2</accession>
<organism evidence="1 2">
    <name type="scientific">Batillaria attramentaria</name>
    <dbReference type="NCBI Taxonomy" id="370345"/>
    <lineage>
        <taxon>Eukaryota</taxon>
        <taxon>Metazoa</taxon>
        <taxon>Spiralia</taxon>
        <taxon>Lophotrochozoa</taxon>
        <taxon>Mollusca</taxon>
        <taxon>Gastropoda</taxon>
        <taxon>Caenogastropoda</taxon>
        <taxon>Sorbeoconcha</taxon>
        <taxon>Cerithioidea</taxon>
        <taxon>Batillariidae</taxon>
        <taxon>Batillaria</taxon>
    </lineage>
</organism>
<protein>
    <submittedName>
        <fullName evidence="1">Uncharacterized protein</fullName>
    </submittedName>
</protein>
<evidence type="ECO:0000313" key="1">
    <source>
        <dbReference type="EMBL" id="KAK7473912.1"/>
    </source>
</evidence>
<gene>
    <name evidence="1" type="ORF">BaRGS_00034817</name>
</gene>
<reference evidence="1 2" key="1">
    <citation type="journal article" date="2023" name="Sci. Data">
        <title>Genome assembly of the Korean intertidal mud-creeper Batillaria attramentaria.</title>
        <authorList>
            <person name="Patra A.K."/>
            <person name="Ho P.T."/>
            <person name="Jun S."/>
            <person name="Lee S.J."/>
            <person name="Kim Y."/>
            <person name="Won Y.J."/>
        </authorList>
    </citation>
    <scope>NUCLEOTIDE SEQUENCE [LARGE SCALE GENOMIC DNA]</scope>
    <source>
        <strain evidence="1">Wonlab-2016</strain>
    </source>
</reference>
<name>A0ABD0JHN2_9CAEN</name>
<dbReference type="Proteomes" id="UP001519460">
    <property type="component" value="Unassembled WGS sequence"/>
</dbReference>
<keyword evidence="2" id="KW-1185">Reference proteome</keyword>